<evidence type="ECO:0000313" key="13">
    <source>
        <dbReference type="EMBL" id="KAK3731785.1"/>
    </source>
</evidence>
<feature type="domain" description="C2H2-type" evidence="12">
    <location>
        <begin position="433"/>
        <end position="460"/>
    </location>
</feature>
<sequence>MDHEDESSSGNAGHQNLNDLHNYLTTFNKEIEPVEDVLSTIGVDTEVGDVGDLYAPSGGHSLQDAGEVAVAGQFSSGFYSEQGILDNPLSDEGGQTMHGLESVPDQDGVEDLTSSIKQEVGNMDLDTVQEQLEGFREHVHLTDTLQNQGLIMTSLGEGLDPTGGKVIRIVSLGEEGQYVTLGDGSQMQILSQELTLDAPAASDTSYIIQGTEAAGASSAPTRARSILSMPANSHLGLSGKSSAAATSLLTSVSGNSGVSNPSSTSQISGMAQLVALQSGDTDLQPQLVALPPGTPLTLSAEGLQQYGVLAADGTSSTGELGYQTISVLPTELNQEGMNYVLVMTPQEGDDKQSVAQLVDLKQESQEVREELVEVNGEVKRVLHMVPKKLFPNSVVTGGINMGTQLMCDYCDYTSPKRYLLTRHMKSHSDERPHKCSQCHRGFKTPASLINHVNTHTGTRPHKCKTCDAAFTTSGELVRHIRYRHTFEKPHRCPSCDYASVELSKLKRHMRSHTGERPYKCPHCSYASPDTYKLKRHMRIHTGEKPYECDICHARFTQSNSLKAHKLIHSGNKPVFQCNLCPTTCGRKTDLKIHFNKLHSIGSPLECKKCGQILADRYSFKQHMRTHDMDKCFKCDQCDFIANTERSLDQHAAIHNQGKKYECNLCHMTFNLQQSLEKHSLSCSLDPGYITELKEKRSVLDKSSKESHLIKSEESKDLILPVTNQEESRNQSAAGKTLSGLGQDMFPTPIIASDTLHKNLLQDIKAGKLGDVPQVVIVHPDGTLEEIPASAGDKLNLDDIFSALSGTEKQEMGVQNETVQSDPVQDDANKNLTEESSVQAIEAENMDKKDDAGETVQCEASTQAELESDSESLDESKDLDSPPSKQVNHLQKKDMNMQENKEVEPKSDGSLTIDGSCKNFNQTIENSSSLTKEGSSNAPQYVVVKGYTCLSEDGNTVQPTLVNVAVDKDSLMKMFASLGPAGDGMGLQLLSGDLEPSSGMGEEHAGRIAQASIIPLHDMAALTTMGEAEVGITDDANSNLLEIANGETLSNRDSGLTELCDFAADQSEILSSKDSGFDSTSTFELGESCHSTSSILSSKNTHVNSDNDEDASCKKTVTPHVDGRVGGQSLIEANQEVNSTLSQKEESVGGMSLLPKEGAEDYKSSSMFVKQLPASPCITISHQKLSSAVNISNKVSCKGSSKATAVTDQNVASPPCAIRDNTSEVKISHSEDSLSEPLQLVDVEGPPMFHISDETSISVQPTFSDAPLGNLFTDSFVEDSSSSHLDPTISDSIESKEDTEIDVCVETDQTINSGRSSVIKLEDLLCDNDPQRKEERPTKLTPKQKGPSKRRASSSPAVDSNLVRTGKRVRKALVKVSM</sequence>
<protein>
    <recommendedName>
        <fullName evidence="12">C2H2-type domain-containing protein</fullName>
    </recommendedName>
</protein>
<keyword evidence="9" id="KW-0539">Nucleus</keyword>
<feature type="region of interest" description="Disordered" evidence="11">
    <location>
        <begin position="1327"/>
        <end position="1364"/>
    </location>
</feature>
<keyword evidence="3" id="KW-0677">Repeat</keyword>
<dbReference type="PANTHER" id="PTHR24393">
    <property type="entry name" value="ZINC FINGER PROTEIN"/>
    <property type="match status" value="1"/>
</dbReference>
<organism evidence="13 14">
    <name type="scientific">Elysia crispata</name>
    <name type="common">lettuce slug</name>
    <dbReference type="NCBI Taxonomy" id="231223"/>
    <lineage>
        <taxon>Eukaryota</taxon>
        <taxon>Metazoa</taxon>
        <taxon>Spiralia</taxon>
        <taxon>Lophotrochozoa</taxon>
        <taxon>Mollusca</taxon>
        <taxon>Gastropoda</taxon>
        <taxon>Heterobranchia</taxon>
        <taxon>Euthyneura</taxon>
        <taxon>Panpulmonata</taxon>
        <taxon>Sacoglossa</taxon>
        <taxon>Placobranchoidea</taxon>
        <taxon>Plakobranchidae</taxon>
        <taxon>Elysia</taxon>
    </lineage>
</organism>
<feature type="domain" description="C2H2-type" evidence="12">
    <location>
        <begin position="461"/>
        <end position="489"/>
    </location>
</feature>
<reference evidence="13" key="1">
    <citation type="journal article" date="2023" name="G3 (Bethesda)">
        <title>A reference genome for the long-term kleptoplast-retaining sea slug Elysia crispata morphotype clarki.</title>
        <authorList>
            <person name="Eastman K.E."/>
            <person name="Pendleton A.L."/>
            <person name="Shaikh M.A."/>
            <person name="Suttiyut T."/>
            <person name="Ogas R."/>
            <person name="Tomko P."/>
            <person name="Gavelis G."/>
            <person name="Widhalm J.R."/>
            <person name="Wisecaver J.H."/>
        </authorList>
    </citation>
    <scope>NUCLEOTIDE SEQUENCE</scope>
    <source>
        <strain evidence="13">ECLA1</strain>
    </source>
</reference>
<evidence type="ECO:0000256" key="6">
    <source>
        <dbReference type="ARBA" id="ARBA00023015"/>
    </source>
</evidence>
<feature type="domain" description="C2H2-type" evidence="12">
    <location>
        <begin position="546"/>
        <end position="573"/>
    </location>
</feature>
<keyword evidence="5" id="KW-0862">Zinc</keyword>
<evidence type="ECO:0000256" key="3">
    <source>
        <dbReference type="ARBA" id="ARBA00022737"/>
    </source>
</evidence>
<feature type="region of interest" description="Disordered" evidence="11">
    <location>
        <begin position="1277"/>
        <end position="1296"/>
    </location>
</feature>
<dbReference type="Gene3D" id="3.30.160.60">
    <property type="entry name" value="Classic Zinc Finger"/>
    <property type="match status" value="7"/>
</dbReference>
<dbReference type="FunFam" id="3.30.160.60:FF:000049">
    <property type="entry name" value="transcriptional repressor CTCF isoform X1"/>
    <property type="match status" value="1"/>
</dbReference>
<dbReference type="PROSITE" id="PS00028">
    <property type="entry name" value="ZINC_FINGER_C2H2_1"/>
    <property type="match status" value="5"/>
</dbReference>
<keyword evidence="8" id="KW-0804">Transcription</keyword>
<dbReference type="FunFam" id="3.30.160.60:FF:000100">
    <property type="entry name" value="Zinc finger 45-like"/>
    <property type="match status" value="1"/>
</dbReference>
<evidence type="ECO:0000256" key="8">
    <source>
        <dbReference type="ARBA" id="ARBA00023163"/>
    </source>
</evidence>
<dbReference type="Proteomes" id="UP001283361">
    <property type="component" value="Unassembled WGS sequence"/>
</dbReference>
<evidence type="ECO:0000259" key="12">
    <source>
        <dbReference type="PROSITE" id="PS50157"/>
    </source>
</evidence>
<dbReference type="GO" id="GO:0005634">
    <property type="term" value="C:nucleus"/>
    <property type="evidence" value="ECO:0007669"/>
    <property type="project" value="UniProtKB-SubCell"/>
</dbReference>
<keyword evidence="6" id="KW-0805">Transcription regulation</keyword>
<feature type="domain" description="C2H2-type" evidence="12">
    <location>
        <begin position="632"/>
        <end position="659"/>
    </location>
</feature>
<feature type="domain" description="C2H2-type" evidence="12">
    <location>
        <begin position="518"/>
        <end position="545"/>
    </location>
</feature>
<dbReference type="PANTHER" id="PTHR24393:SF34">
    <property type="entry name" value="PR_SET DOMAIN 13"/>
    <property type="match status" value="1"/>
</dbReference>
<dbReference type="Pfam" id="PF00096">
    <property type="entry name" value="zf-C2H2"/>
    <property type="match status" value="4"/>
</dbReference>
<dbReference type="PROSITE" id="PS50157">
    <property type="entry name" value="ZINC_FINGER_C2H2_2"/>
    <property type="match status" value="9"/>
</dbReference>
<evidence type="ECO:0000256" key="11">
    <source>
        <dbReference type="SAM" id="MobiDB-lite"/>
    </source>
</evidence>
<dbReference type="GO" id="GO:0000978">
    <property type="term" value="F:RNA polymerase II cis-regulatory region sequence-specific DNA binding"/>
    <property type="evidence" value="ECO:0007669"/>
    <property type="project" value="TreeGrafter"/>
</dbReference>
<feature type="domain" description="C2H2-type" evidence="12">
    <location>
        <begin position="490"/>
        <end position="517"/>
    </location>
</feature>
<evidence type="ECO:0000256" key="7">
    <source>
        <dbReference type="ARBA" id="ARBA00023125"/>
    </source>
</evidence>
<feature type="domain" description="C2H2-type" evidence="12">
    <location>
        <begin position="604"/>
        <end position="631"/>
    </location>
</feature>
<dbReference type="FunFam" id="3.30.160.60:FF:000373">
    <property type="entry name" value="Putative transcriptional repressor ctcf"/>
    <property type="match status" value="1"/>
</dbReference>
<keyword evidence="7" id="KW-0238">DNA-binding</keyword>
<keyword evidence="2" id="KW-0479">Metal-binding</keyword>
<keyword evidence="14" id="KW-1185">Reference proteome</keyword>
<feature type="domain" description="C2H2-type" evidence="12">
    <location>
        <begin position="575"/>
        <end position="603"/>
    </location>
</feature>
<gene>
    <name evidence="13" type="ORF">RRG08_035449</name>
</gene>
<evidence type="ECO:0000256" key="1">
    <source>
        <dbReference type="ARBA" id="ARBA00004123"/>
    </source>
</evidence>
<feature type="compositionally biased region" description="Basic and acidic residues" evidence="11">
    <location>
        <begin position="890"/>
        <end position="906"/>
    </location>
</feature>
<evidence type="ECO:0000256" key="5">
    <source>
        <dbReference type="ARBA" id="ARBA00022833"/>
    </source>
</evidence>
<name>A0AAE1CRY2_9GAST</name>
<evidence type="ECO:0000313" key="14">
    <source>
        <dbReference type="Proteomes" id="UP001283361"/>
    </source>
</evidence>
<dbReference type="InterPro" id="IPR056438">
    <property type="entry name" value="Znf-C2H2_CTCF"/>
</dbReference>
<dbReference type="Pfam" id="PF23611">
    <property type="entry name" value="zf-C2H2_16"/>
    <property type="match status" value="2"/>
</dbReference>
<dbReference type="GO" id="GO:0008270">
    <property type="term" value="F:zinc ion binding"/>
    <property type="evidence" value="ECO:0007669"/>
    <property type="project" value="UniProtKB-KW"/>
</dbReference>
<feature type="compositionally biased region" description="Basic and acidic residues" evidence="11">
    <location>
        <begin position="1328"/>
        <end position="1337"/>
    </location>
</feature>
<feature type="region of interest" description="Disordered" evidence="11">
    <location>
        <begin position="807"/>
        <end position="829"/>
    </location>
</feature>
<evidence type="ECO:0000256" key="2">
    <source>
        <dbReference type="ARBA" id="ARBA00022723"/>
    </source>
</evidence>
<evidence type="ECO:0000256" key="9">
    <source>
        <dbReference type="ARBA" id="ARBA00023242"/>
    </source>
</evidence>
<dbReference type="FunFam" id="3.30.160.60:FF:001668">
    <property type="entry name" value="transcriptional repressor CTCF"/>
    <property type="match status" value="1"/>
</dbReference>
<feature type="compositionally biased region" description="Polar residues" evidence="11">
    <location>
        <begin position="812"/>
        <end position="822"/>
    </location>
</feature>
<feature type="region of interest" description="Disordered" evidence="11">
    <location>
        <begin position="844"/>
        <end position="912"/>
    </location>
</feature>
<proteinExistence type="predicted"/>
<dbReference type="EMBL" id="JAWDGP010006989">
    <property type="protein sequence ID" value="KAK3731785.1"/>
    <property type="molecule type" value="Genomic_DNA"/>
</dbReference>
<feature type="compositionally biased region" description="Polar residues" evidence="11">
    <location>
        <begin position="1277"/>
        <end position="1291"/>
    </location>
</feature>
<comment type="caution">
    <text evidence="13">The sequence shown here is derived from an EMBL/GenBank/DDBJ whole genome shotgun (WGS) entry which is preliminary data.</text>
</comment>
<keyword evidence="4 10" id="KW-0863">Zinc-finger</keyword>
<dbReference type="GO" id="GO:0001228">
    <property type="term" value="F:DNA-binding transcription activator activity, RNA polymerase II-specific"/>
    <property type="evidence" value="ECO:0007669"/>
    <property type="project" value="TreeGrafter"/>
</dbReference>
<dbReference type="SUPFAM" id="SSF57667">
    <property type="entry name" value="beta-beta-alpha zinc fingers"/>
    <property type="match status" value="5"/>
</dbReference>
<dbReference type="InterPro" id="IPR013087">
    <property type="entry name" value="Znf_C2H2_type"/>
</dbReference>
<dbReference type="InterPro" id="IPR036236">
    <property type="entry name" value="Znf_C2H2_sf"/>
</dbReference>
<dbReference type="SMART" id="SM00355">
    <property type="entry name" value="ZnF_C2H2"/>
    <property type="match status" value="10"/>
</dbReference>
<comment type="subcellular location">
    <subcellularLocation>
        <location evidence="1">Nucleus</location>
    </subcellularLocation>
</comment>
<dbReference type="FunFam" id="3.30.160.60:FF:002321">
    <property type="entry name" value="Putative transcriptional repressor ctcf"/>
    <property type="match status" value="1"/>
</dbReference>
<accession>A0AAE1CRY2</accession>
<evidence type="ECO:0000256" key="10">
    <source>
        <dbReference type="PROSITE-ProRule" id="PRU00042"/>
    </source>
</evidence>
<evidence type="ECO:0000256" key="4">
    <source>
        <dbReference type="ARBA" id="ARBA00022771"/>
    </source>
</evidence>
<feature type="domain" description="C2H2-type" evidence="12">
    <location>
        <begin position="405"/>
        <end position="432"/>
    </location>
</feature>